<reference evidence="2" key="1">
    <citation type="journal article" date="2023" name="Mol. Phylogenet. Evol.">
        <title>Genome-scale phylogeny and comparative genomics of the fungal order Sordariales.</title>
        <authorList>
            <person name="Hensen N."/>
            <person name="Bonometti L."/>
            <person name="Westerberg I."/>
            <person name="Brannstrom I.O."/>
            <person name="Guillou S."/>
            <person name="Cros-Aarteil S."/>
            <person name="Calhoun S."/>
            <person name="Haridas S."/>
            <person name="Kuo A."/>
            <person name="Mondo S."/>
            <person name="Pangilinan J."/>
            <person name="Riley R."/>
            <person name="LaButti K."/>
            <person name="Andreopoulos B."/>
            <person name="Lipzen A."/>
            <person name="Chen C."/>
            <person name="Yan M."/>
            <person name="Daum C."/>
            <person name="Ng V."/>
            <person name="Clum A."/>
            <person name="Steindorff A."/>
            <person name="Ohm R.A."/>
            <person name="Martin F."/>
            <person name="Silar P."/>
            <person name="Natvig D.O."/>
            <person name="Lalanne C."/>
            <person name="Gautier V."/>
            <person name="Ament-Velasquez S.L."/>
            <person name="Kruys A."/>
            <person name="Hutchinson M.I."/>
            <person name="Powell A.J."/>
            <person name="Barry K."/>
            <person name="Miller A.N."/>
            <person name="Grigoriev I.V."/>
            <person name="Debuchy R."/>
            <person name="Gladieux P."/>
            <person name="Hiltunen Thoren M."/>
            <person name="Johannesson H."/>
        </authorList>
    </citation>
    <scope>NUCLEOTIDE SEQUENCE [LARGE SCALE GENOMIC DNA]</scope>
    <source>
        <strain evidence="2">CBS 340.73</strain>
    </source>
</reference>
<evidence type="ECO:0000313" key="1">
    <source>
        <dbReference type="EMBL" id="KAK3941731.1"/>
    </source>
</evidence>
<keyword evidence="2" id="KW-1185">Reference proteome</keyword>
<comment type="caution">
    <text evidence="1">The sequence shown here is derived from an EMBL/GenBank/DDBJ whole genome shotgun (WGS) entry which is preliminary data.</text>
</comment>
<proteinExistence type="predicted"/>
<sequence length="180" mass="19821">MSSAQVNGDVPHSAFIDHILGYPVINDGISTFKSNPYGQKSIQLGDSAFKTFAQPIMPYFAKPYQYVSPYVKKADDLGDKTLSKVDEKFPIVKKPTEELYSDAKSIIMFPLRVGQSGKEHVMNTYNSECKKVGGDNLMTYGKAALTTALIITTDTLTTLSSFLGSKKEEAKQTMDEKANN</sequence>
<dbReference type="Proteomes" id="UP001303473">
    <property type="component" value="Unassembled WGS sequence"/>
</dbReference>
<protein>
    <submittedName>
        <fullName evidence="1">Uncharacterized protein</fullName>
    </submittedName>
</protein>
<dbReference type="EMBL" id="MU853780">
    <property type="protein sequence ID" value="KAK3941731.1"/>
    <property type="molecule type" value="Genomic_DNA"/>
</dbReference>
<dbReference type="AlphaFoldDB" id="A0AAN6N9N5"/>
<gene>
    <name evidence="1" type="ORF">QBC46DRAFT_91673</name>
</gene>
<evidence type="ECO:0000313" key="2">
    <source>
        <dbReference type="Proteomes" id="UP001303473"/>
    </source>
</evidence>
<organism evidence="1 2">
    <name type="scientific">Diplogelasinospora grovesii</name>
    <dbReference type="NCBI Taxonomy" id="303347"/>
    <lineage>
        <taxon>Eukaryota</taxon>
        <taxon>Fungi</taxon>
        <taxon>Dikarya</taxon>
        <taxon>Ascomycota</taxon>
        <taxon>Pezizomycotina</taxon>
        <taxon>Sordariomycetes</taxon>
        <taxon>Sordariomycetidae</taxon>
        <taxon>Sordariales</taxon>
        <taxon>Diplogelasinosporaceae</taxon>
        <taxon>Diplogelasinospora</taxon>
    </lineage>
</organism>
<name>A0AAN6N9N5_9PEZI</name>
<accession>A0AAN6N9N5</accession>